<evidence type="ECO:0000313" key="3">
    <source>
        <dbReference type="Proteomes" id="UP000249464"/>
    </source>
</evidence>
<feature type="compositionally biased region" description="Polar residues" evidence="1">
    <location>
        <begin position="14"/>
        <end position="32"/>
    </location>
</feature>
<evidence type="ECO:0000256" key="1">
    <source>
        <dbReference type="SAM" id="MobiDB-lite"/>
    </source>
</evidence>
<dbReference type="AlphaFoldDB" id="A0A2X0PFP1"/>
<feature type="region of interest" description="Disordered" evidence="1">
    <location>
        <begin position="1"/>
        <end position="32"/>
    </location>
</feature>
<feature type="compositionally biased region" description="Basic and acidic residues" evidence="1">
    <location>
        <begin position="1"/>
        <end position="13"/>
    </location>
</feature>
<gene>
    <name evidence="2" type="primary">BQ5605_C009g05599</name>
    <name evidence="2" type="ORF">BQ5605_C009G05599</name>
</gene>
<keyword evidence="3" id="KW-1185">Reference proteome</keyword>
<evidence type="ECO:0000313" key="2">
    <source>
        <dbReference type="EMBL" id="SGY82842.1"/>
    </source>
</evidence>
<name>A0A2X0PFP1_9BASI</name>
<organism evidence="2 3">
    <name type="scientific">Microbotryum silenes-dioicae</name>
    <dbReference type="NCBI Taxonomy" id="796604"/>
    <lineage>
        <taxon>Eukaryota</taxon>
        <taxon>Fungi</taxon>
        <taxon>Dikarya</taxon>
        <taxon>Basidiomycota</taxon>
        <taxon>Pucciniomycotina</taxon>
        <taxon>Microbotryomycetes</taxon>
        <taxon>Microbotryales</taxon>
        <taxon>Microbotryaceae</taxon>
        <taxon>Microbotryum</taxon>
    </lineage>
</organism>
<protein>
    <submittedName>
        <fullName evidence="2">BQ5605_C009g05599 protein</fullName>
    </submittedName>
</protein>
<dbReference type="EMBL" id="FQNC01000049">
    <property type="protein sequence ID" value="SGY82842.1"/>
    <property type="molecule type" value="Genomic_DNA"/>
</dbReference>
<feature type="region of interest" description="Disordered" evidence="1">
    <location>
        <begin position="49"/>
        <end position="68"/>
    </location>
</feature>
<dbReference type="Proteomes" id="UP000249464">
    <property type="component" value="Unassembled WGS sequence"/>
</dbReference>
<sequence>MEGAGRVEKEDRTTAVQPINNITNNTSVVAPSQSLGTDTLESQNRFAGLEVEGKPGPCSRAPTTTPVL</sequence>
<accession>A0A2X0PFP1</accession>
<reference evidence="2 3" key="1">
    <citation type="submission" date="2016-11" db="EMBL/GenBank/DDBJ databases">
        <authorList>
            <person name="Jaros S."/>
            <person name="Januszkiewicz K."/>
            <person name="Wedrychowicz H."/>
        </authorList>
    </citation>
    <scope>NUCLEOTIDE SEQUENCE [LARGE SCALE GENOMIC DNA]</scope>
</reference>
<proteinExistence type="predicted"/>